<gene>
    <name evidence="2" type="ORF">E6O75_ATG09353</name>
</gene>
<feature type="compositionally biased region" description="Basic and acidic residues" evidence="1">
    <location>
        <begin position="40"/>
        <end position="68"/>
    </location>
</feature>
<accession>A0A4Z1NZM6</accession>
<dbReference type="STRING" id="86259.A0A4Z1NZM6"/>
<dbReference type="PANTHER" id="PTHR37827">
    <property type="entry name" value="TUDOR DOMAIN-CONTAINING PROTEIN"/>
    <property type="match status" value="1"/>
</dbReference>
<reference evidence="2 3" key="1">
    <citation type="submission" date="2019-04" db="EMBL/GenBank/DDBJ databases">
        <title>High contiguity whole genome sequence and gene annotation resource for two Venturia nashicola isolates.</title>
        <authorList>
            <person name="Prokchorchik M."/>
            <person name="Won K."/>
            <person name="Lee Y."/>
            <person name="Choi E.D."/>
            <person name="Segonzac C."/>
            <person name="Sohn K.H."/>
        </authorList>
    </citation>
    <scope>NUCLEOTIDE SEQUENCE [LARGE SCALE GENOMIC DNA]</scope>
    <source>
        <strain evidence="2 3">PRI2</strain>
    </source>
</reference>
<feature type="region of interest" description="Disordered" evidence="1">
    <location>
        <begin position="24"/>
        <end position="68"/>
    </location>
</feature>
<dbReference type="PANTHER" id="PTHR37827:SF1">
    <property type="entry name" value="HNH DOMAIN-CONTAINING PROTEIN"/>
    <property type="match status" value="1"/>
</dbReference>
<proteinExistence type="predicted"/>
<evidence type="ECO:0000313" key="2">
    <source>
        <dbReference type="EMBL" id="TID14274.1"/>
    </source>
</evidence>
<keyword evidence="3" id="KW-1185">Reference proteome</keyword>
<evidence type="ECO:0000256" key="1">
    <source>
        <dbReference type="SAM" id="MobiDB-lite"/>
    </source>
</evidence>
<sequence>MVPDNEQENYELFRDALSSTLLQNIALDTPKERRRAKGRQKNDKRRDTVAEKTKGSRSENAEDNSAHNDAEDLAEFIDYLSSEIFPSLPSTLRNLSYANIQDDPSLSETYSVPLTLTDTENLLITLPPSVSESLSTYALIPNIDSLPNLLAPVLESYITTASTPPPLDRTSVAQASECELCGREHVGLSYHHLIPRSVHAKVLKRGWHKEWELSKVAWLCRACHSFVHKIESNESLAREWFTIERLAERDDVKKWVQWVGRVRWKAR</sequence>
<name>A0A4Z1NZM6_9PEZI</name>
<dbReference type="AlphaFoldDB" id="A0A4Z1NZM6"/>
<dbReference type="EMBL" id="SNSC02000023">
    <property type="protein sequence ID" value="TID14274.1"/>
    <property type="molecule type" value="Genomic_DNA"/>
</dbReference>
<protein>
    <submittedName>
        <fullName evidence="2">Bifunctional cytochrome P450/NADPH reductase</fullName>
    </submittedName>
</protein>
<dbReference type="Proteomes" id="UP000298493">
    <property type="component" value="Unassembled WGS sequence"/>
</dbReference>
<evidence type="ECO:0000313" key="3">
    <source>
        <dbReference type="Proteomes" id="UP000298493"/>
    </source>
</evidence>
<comment type="caution">
    <text evidence="2">The sequence shown here is derived from an EMBL/GenBank/DDBJ whole genome shotgun (WGS) entry which is preliminary data.</text>
</comment>
<organism evidence="2 3">
    <name type="scientific">Venturia nashicola</name>
    <dbReference type="NCBI Taxonomy" id="86259"/>
    <lineage>
        <taxon>Eukaryota</taxon>
        <taxon>Fungi</taxon>
        <taxon>Dikarya</taxon>
        <taxon>Ascomycota</taxon>
        <taxon>Pezizomycotina</taxon>
        <taxon>Dothideomycetes</taxon>
        <taxon>Pleosporomycetidae</taxon>
        <taxon>Venturiales</taxon>
        <taxon>Venturiaceae</taxon>
        <taxon>Venturia</taxon>
    </lineage>
</organism>